<dbReference type="InterPro" id="IPR053943">
    <property type="entry name" value="RlmKL-like_Mtase_CS"/>
</dbReference>
<dbReference type="RefSeq" id="WP_006893407.1">
    <property type="nucleotide sequence ID" value="NZ_JH109153.1"/>
</dbReference>
<evidence type="ECO:0000256" key="6">
    <source>
        <dbReference type="HAMAP-Rule" id="MF_01858"/>
    </source>
</evidence>
<evidence type="ECO:0000313" key="10">
    <source>
        <dbReference type="Proteomes" id="UP000004664"/>
    </source>
</evidence>
<comment type="similarity">
    <text evidence="6">Belongs to the methyltransferase superfamily. RlmKL family.</text>
</comment>
<dbReference type="InterPro" id="IPR004114">
    <property type="entry name" value="THUMP_dom"/>
</dbReference>
<evidence type="ECO:0000256" key="4">
    <source>
        <dbReference type="ARBA" id="ARBA00022679"/>
    </source>
</evidence>
<dbReference type="eggNOG" id="COG0116">
    <property type="taxonomic scope" value="Bacteria"/>
</dbReference>
<feature type="domain" description="THUMP" evidence="8">
    <location>
        <begin position="45"/>
        <end position="157"/>
    </location>
</feature>
<keyword evidence="3 6" id="KW-0489">Methyltransferase</keyword>
<name>G3J183_METTV</name>
<reference evidence="9 10" key="1">
    <citation type="submission" date="2011-06" db="EMBL/GenBank/DDBJ databases">
        <title>Genomic sequence of Methylobacter tundripaludum SV96.</title>
        <authorList>
            <consortium name="US DOE Joint Genome Institute"/>
            <person name="Lucas S."/>
            <person name="Han J."/>
            <person name="Lapidus A."/>
            <person name="Cheng J.-F."/>
            <person name="Goodwin L."/>
            <person name="Pitluck S."/>
            <person name="Held B."/>
            <person name="Detter J.C."/>
            <person name="Han C."/>
            <person name="Tapia R."/>
            <person name="Land M."/>
            <person name="Hauser L."/>
            <person name="Kyrpides N."/>
            <person name="Ivanova N."/>
            <person name="Ovchinnikova G."/>
            <person name="Pagani I."/>
            <person name="Klotz M.G."/>
            <person name="Dispirito A.A."/>
            <person name="Murrell J.C."/>
            <person name="Dunfield P."/>
            <person name="Kalyuzhnaya M.G."/>
            <person name="Svenning M."/>
            <person name="Trotsenko Y.A."/>
            <person name="Stein L.Y."/>
            <person name="Woyke T."/>
        </authorList>
    </citation>
    <scope>NUCLEOTIDE SEQUENCE [LARGE SCALE GENOMIC DNA]</scope>
    <source>
        <strain evidence="10">ATCC BAA-1195 / DSM 17260 / SV96</strain>
    </source>
</reference>
<gene>
    <name evidence="6" type="primary">rlmL</name>
    <name evidence="9" type="ORF">Mettu_4108</name>
</gene>
<evidence type="ECO:0000256" key="2">
    <source>
        <dbReference type="ARBA" id="ARBA00022552"/>
    </source>
</evidence>
<dbReference type="SUPFAM" id="SSF53335">
    <property type="entry name" value="S-adenosyl-L-methionine-dependent methyltransferases"/>
    <property type="match status" value="2"/>
</dbReference>
<evidence type="ECO:0000256" key="1">
    <source>
        <dbReference type="ARBA" id="ARBA00022490"/>
    </source>
</evidence>
<dbReference type="PROSITE" id="PS51165">
    <property type="entry name" value="THUMP"/>
    <property type="match status" value="1"/>
</dbReference>
<dbReference type="GO" id="GO:0070043">
    <property type="term" value="F:rRNA (guanine-N7-)-methyltransferase activity"/>
    <property type="evidence" value="ECO:0007669"/>
    <property type="project" value="UniProtKB-UniRule"/>
</dbReference>
<dbReference type="InterPro" id="IPR000241">
    <property type="entry name" value="RlmKL-like_Mtase"/>
</dbReference>
<dbReference type="GO" id="GO:0003723">
    <property type="term" value="F:RNA binding"/>
    <property type="evidence" value="ECO:0007669"/>
    <property type="project" value="UniProtKB-UniRule"/>
</dbReference>
<dbReference type="EMBL" id="JH109153">
    <property type="protein sequence ID" value="EGW20955.1"/>
    <property type="molecule type" value="Genomic_DNA"/>
</dbReference>
<dbReference type="CDD" id="cd02440">
    <property type="entry name" value="AdoMet_MTases"/>
    <property type="match status" value="1"/>
</dbReference>
<dbReference type="GO" id="GO:0005737">
    <property type="term" value="C:cytoplasm"/>
    <property type="evidence" value="ECO:0007669"/>
    <property type="project" value="UniProtKB-SubCell"/>
</dbReference>
<dbReference type="GO" id="GO:0052915">
    <property type="term" value="F:23S rRNA (guanine(2445)-N(2))-methyltransferase activity"/>
    <property type="evidence" value="ECO:0007669"/>
    <property type="project" value="UniProtKB-UniRule"/>
</dbReference>
<dbReference type="PIRSF" id="PIRSF037618">
    <property type="entry name" value="RNA_Mtase_bacteria_prd"/>
    <property type="match status" value="1"/>
</dbReference>
<keyword evidence="2 6" id="KW-0698">rRNA processing</keyword>
<dbReference type="InterPro" id="IPR054170">
    <property type="entry name" value="RlmL_1st"/>
</dbReference>
<dbReference type="OrthoDB" id="9809404at2"/>
<dbReference type="Pfam" id="PF01170">
    <property type="entry name" value="UPF0020"/>
    <property type="match status" value="1"/>
</dbReference>
<dbReference type="Pfam" id="PF22020">
    <property type="entry name" value="RlmL_1st"/>
    <property type="match status" value="1"/>
</dbReference>
<dbReference type="PROSITE" id="PS01261">
    <property type="entry name" value="UPF0020"/>
    <property type="match status" value="1"/>
</dbReference>
<accession>G3J183</accession>
<dbReference type="Gene3D" id="3.30.2130.30">
    <property type="match status" value="1"/>
</dbReference>
<dbReference type="PANTHER" id="PTHR47313">
    <property type="entry name" value="RIBOSOMAL RNA LARGE SUBUNIT METHYLTRANSFERASE K/L"/>
    <property type="match status" value="1"/>
</dbReference>
<comment type="function">
    <text evidence="6">Specifically methylates the guanine in position 2445 (m2G2445) and the guanine in position 2069 (m7G2069) of 23S rRNA.</text>
</comment>
<evidence type="ECO:0000256" key="7">
    <source>
        <dbReference type="PROSITE-ProRule" id="PRU00529"/>
    </source>
</evidence>
<dbReference type="Gene3D" id="3.40.50.150">
    <property type="entry name" value="Vaccinia Virus protein VP39"/>
    <property type="match status" value="2"/>
</dbReference>
<keyword evidence="10" id="KW-1185">Reference proteome</keyword>
<dbReference type="CDD" id="cd11715">
    <property type="entry name" value="THUMP_AdoMetMT"/>
    <property type="match status" value="1"/>
</dbReference>
<keyword evidence="7" id="KW-0694">RNA-binding</keyword>
<dbReference type="Proteomes" id="UP000004664">
    <property type="component" value="Unassembled WGS sequence"/>
</dbReference>
<keyword evidence="1 6" id="KW-0963">Cytoplasm</keyword>
<dbReference type="NCBIfam" id="NF008748">
    <property type="entry name" value="PRK11783.1"/>
    <property type="match status" value="1"/>
</dbReference>
<proteinExistence type="inferred from homology"/>
<evidence type="ECO:0000259" key="8">
    <source>
        <dbReference type="PROSITE" id="PS51165"/>
    </source>
</evidence>
<evidence type="ECO:0000313" key="9">
    <source>
        <dbReference type="EMBL" id="EGW20955.1"/>
    </source>
</evidence>
<keyword evidence="5 6" id="KW-0949">S-adenosyl-L-methionine</keyword>
<comment type="catalytic activity">
    <reaction evidence="6">
        <text>guanosine(2069) in 23S rRNA + S-adenosyl-L-methionine = N(2)-methylguanosine(2069) in 23S rRNA + S-adenosyl-L-homocysteine + H(+)</text>
        <dbReference type="Rhea" id="RHEA:43772"/>
        <dbReference type="Rhea" id="RHEA-COMP:10688"/>
        <dbReference type="Rhea" id="RHEA-COMP:10689"/>
        <dbReference type="ChEBI" id="CHEBI:15378"/>
        <dbReference type="ChEBI" id="CHEBI:57856"/>
        <dbReference type="ChEBI" id="CHEBI:59789"/>
        <dbReference type="ChEBI" id="CHEBI:74269"/>
        <dbReference type="ChEBI" id="CHEBI:74481"/>
        <dbReference type="EC" id="2.1.1.264"/>
    </reaction>
</comment>
<sequence length="774" mass="87288">MPTYQLFATTPKAMETILTDELQALGVNNIKATLAGVAFQGDLETAYRACLWSRTANRILLVLSSFEVKTQEDLYNGVQKIDWFEHINPEDSFAVSFSAKNSAAINNTHFGALKVKDAIVDQMRARFQTRPSINTEQPNIRINVYLNGENAQLSLDLSGESLHRRGYRDVSIKAPMKENLAAAMLLRSGWPQIAKQQGSLIDPMCGSGTLLLEGAMIAADYAPGLLRDYFGFTGWKKHDAQCWKKLRAEAEQRKKIGLEKLPVIVGFDQNRHTVNTALAHIANAGLQNKIHVERRDIEDAEPAESWKPGLLICNPPYGERLGDEQETAELYKKFGESLKAHFIGWKAAMIISNPELGFRLGLRSQKPITLFNGALECKLLRLDIEESNFFIPKAKTQEERIAQAIETGKIQEQRIAQATQTKTTPQPETTSADTLAEQDVSELGAEMFANRLKKNLKKLSNWAKQNRITCYRVYDADLPEYAVAVDIYQGEACRSQLTPLAYIPVGDQTWINVQEYEPPKSIDQHKADQRLAGLLAEIPRVLGVNREQVFLKIRRKQKSTDQYEKHDDQGRFHIIEEGGCKLLVNFEDYLDTGLFLDHRPIRMLIQKQAKDKSFLNLFAYTGSATVHAAMGGAKSTTTVDMSNTYINWAKKNMALNANEGAHEFIQADCLEWLAAEAQLANRHYDLIFLDPPTFSNSKRMDAVFDIQNDHVQLINNAISLLSPGGVLYFSTNFRRFKIDKQALSDLIVEDISAATIPEDFARNPKIHYCWRIQE</sequence>
<protein>
    <recommendedName>
        <fullName evidence="6">Ribosomal RNA large subunit methyltransferase K/L</fullName>
    </recommendedName>
    <domain>
        <recommendedName>
            <fullName evidence="6">23S rRNA m2G2445 methyltransferase</fullName>
            <ecNumber evidence="6">2.1.1.173</ecNumber>
        </recommendedName>
        <alternativeName>
            <fullName evidence="6">rRNA (guanine-N(2)-)-methyltransferase RlmL</fullName>
        </alternativeName>
    </domain>
    <domain>
        <recommendedName>
            <fullName evidence="6">23S rRNA m7G2069 methyltransferase</fullName>
            <ecNumber evidence="6">2.1.1.264</ecNumber>
        </recommendedName>
        <alternativeName>
            <fullName evidence="6">rRNA (guanine-N(7)-)-methyltransferase RlmK</fullName>
        </alternativeName>
    </domain>
</protein>
<dbReference type="Gene3D" id="3.30.750.80">
    <property type="entry name" value="RNA methyltransferase domain (HRMD) like"/>
    <property type="match status" value="1"/>
</dbReference>
<dbReference type="HAMAP" id="MF_01858">
    <property type="entry name" value="23SrRNA_methyltr_KL"/>
    <property type="match status" value="1"/>
</dbReference>
<dbReference type="PROSITE" id="PS00092">
    <property type="entry name" value="N6_MTASE"/>
    <property type="match status" value="1"/>
</dbReference>
<dbReference type="AlphaFoldDB" id="G3J183"/>
<dbReference type="InterPro" id="IPR019614">
    <property type="entry name" value="SAM-dep_methyl-trfase"/>
</dbReference>
<keyword evidence="4 6" id="KW-0808">Transferase</keyword>
<dbReference type="InterPro" id="IPR029063">
    <property type="entry name" value="SAM-dependent_MTases_sf"/>
</dbReference>
<comment type="catalytic activity">
    <reaction evidence="6">
        <text>guanosine(2445) in 23S rRNA + S-adenosyl-L-methionine = N(2)-methylguanosine(2445) in 23S rRNA + S-adenosyl-L-homocysteine + H(+)</text>
        <dbReference type="Rhea" id="RHEA:42740"/>
        <dbReference type="Rhea" id="RHEA-COMP:10215"/>
        <dbReference type="Rhea" id="RHEA-COMP:10216"/>
        <dbReference type="ChEBI" id="CHEBI:15378"/>
        <dbReference type="ChEBI" id="CHEBI:57856"/>
        <dbReference type="ChEBI" id="CHEBI:59789"/>
        <dbReference type="ChEBI" id="CHEBI:74269"/>
        <dbReference type="ChEBI" id="CHEBI:74481"/>
        <dbReference type="EC" id="2.1.1.173"/>
    </reaction>
</comment>
<dbReference type="InterPro" id="IPR002052">
    <property type="entry name" value="DNA_methylase_N6_adenine_CS"/>
</dbReference>
<dbReference type="HOGENOM" id="CLU_014042_2_0_6"/>
<dbReference type="SMART" id="SM00981">
    <property type="entry name" value="THUMP"/>
    <property type="match status" value="1"/>
</dbReference>
<comment type="subcellular location">
    <subcellularLocation>
        <location evidence="6">Cytoplasm</location>
    </subcellularLocation>
</comment>
<evidence type="ECO:0000256" key="5">
    <source>
        <dbReference type="ARBA" id="ARBA00022691"/>
    </source>
</evidence>
<dbReference type="InterPro" id="IPR017244">
    <property type="entry name" value="23SrRNA_methyltr_KL"/>
</dbReference>
<organism evidence="9 10">
    <name type="scientific">Methylobacter tundripaludum (strain ATCC BAA-1195 / DSM 17260 / SV96)</name>
    <dbReference type="NCBI Taxonomy" id="697282"/>
    <lineage>
        <taxon>Bacteria</taxon>
        <taxon>Pseudomonadati</taxon>
        <taxon>Pseudomonadota</taxon>
        <taxon>Gammaproteobacteria</taxon>
        <taxon>Methylococcales</taxon>
        <taxon>Methylococcaceae</taxon>
        <taxon>Methylobacter</taxon>
    </lineage>
</organism>
<dbReference type="eggNOG" id="COG1092">
    <property type="taxonomic scope" value="Bacteria"/>
</dbReference>
<dbReference type="EC" id="2.1.1.264" evidence="6"/>
<dbReference type="STRING" id="697282.Mettu_4108"/>
<evidence type="ECO:0000256" key="3">
    <source>
        <dbReference type="ARBA" id="ARBA00022603"/>
    </source>
</evidence>
<dbReference type="Pfam" id="PF10672">
    <property type="entry name" value="Methyltrans_SAM"/>
    <property type="match status" value="1"/>
</dbReference>
<dbReference type="Pfam" id="PF02926">
    <property type="entry name" value="THUMP"/>
    <property type="match status" value="1"/>
</dbReference>
<dbReference type="EC" id="2.1.1.173" evidence="6"/>
<dbReference type="PANTHER" id="PTHR47313:SF1">
    <property type="entry name" value="RIBOSOMAL RNA LARGE SUBUNIT METHYLTRANSFERASE K_L"/>
    <property type="match status" value="1"/>
</dbReference>